<dbReference type="Gene3D" id="3.40.50.720">
    <property type="entry name" value="NAD(P)-binding Rossmann-like Domain"/>
    <property type="match status" value="1"/>
</dbReference>
<dbReference type="SUPFAM" id="SSF48576">
    <property type="entry name" value="Terpenoid synthases"/>
    <property type="match status" value="1"/>
</dbReference>
<protein>
    <submittedName>
        <fullName evidence="3">Iridoid synthase</fullName>
    </submittedName>
</protein>
<sequence>MALGNKLQQYSRTRPSPERKRVNVDLKNDIALTLDIPDFGVSQQLASHSLMSVLLSHAAFKSSLVPQAQFDDGFYEECTAEVNTINLFFPDIESDTIRICFTAWLAFICAVDDILEKMLPAEQESALLDCIHIINSDISHGLSIPPSTVGAKEAAIQGMARTFHSHCSRYLSVHSAQAFFRAITVVFEAHLDEIRFLAGHLSNDFTTYMGIRSRTIALSPFFEVIKSEYLPHDTFKGTTTMWDDLQHAVSCAAGLQNDLIGLARDLENGERLNAVMVLLPTLSDGDIQHTNRDALSQAVTLVAAEHNRSVSRAFECAGQVIMSSAEGLASESIVAVAQVARNILLLCETHLKWCASAKRYRVDDGGKPWIKTGRQHQSNMIPASPPPSEPDSLLGSHPEEGQQLVCSQGIFHGLPVYEPPARRMTAIVTGATGVSGYSMVKLLASSPNWERIYCLSSRPPPDNFFADLEEGAGRVEHLAVDFLSDPDVIAQALSRVPHVDHIFYFSYMQPAPKGDVLDLWANPDELATVNATMFTNFITALEQTPQLVPQRFLLQTGSKHYAFYLGPAANPAFESDPRVPLARNFYYEQEDALAAYCRRTSSLTSYTIARPSYIIGAVRDGTLNHLVGFGVYASVQAFLGLPLHFPGDYRAWDREQVQSSAELNARFEEWLALRPETAGEAFNIHDGQSFTWGRLWPALASWYGVDWTPPETDESKYRTVTLPYEKTPRGFSPQLTLRSTFSLLEWSLQPEVEQAWRTLAARHALVLDPFDDRYRARIFSFSDSAVIGDAPMTISVRKAREFGFFGTCDSYRSIYDSMRELARLKLIVGPQGGFEGDVVCGK</sequence>
<dbReference type="InterPro" id="IPR036291">
    <property type="entry name" value="NAD(P)-bd_dom_sf"/>
</dbReference>
<evidence type="ECO:0000313" key="4">
    <source>
        <dbReference type="Proteomes" id="UP001239445"/>
    </source>
</evidence>
<feature type="region of interest" description="Disordered" evidence="1">
    <location>
        <begin position="376"/>
        <end position="398"/>
    </location>
</feature>
<dbReference type="Pfam" id="PF19086">
    <property type="entry name" value="Terpene_syn_C_2"/>
    <property type="match status" value="1"/>
</dbReference>
<keyword evidence="4" id="KW-1185">Reference proteome</keyword>
<accession>A0AAJ0B8T2</accession>
<evidence type="ECO:0000259" key="2">
    <source>
        <dbReference type="Pfam" id="PF22917"/>
    </source>
</evidence>
<dbReference type="Pfam" id="PF22917">
    <property type="entry name" value="PRISE"/>
    <property type="match status" value="1"/>
</dbReference>
<dbReference type="InterPro" id="IPR055222">
    <property type="entry name" value="PRISE-like_Rossmann-fold"/>
</dbReference>
<dbReference type="AlphaFoldDB" id="A0AAJ0B8T2"/>
<comment type="caution">
    <text evidence="3">The sequence shown here is derived from an EMBL/GenBank/DDBJ whole genome shotgun (WGS) entry which is preliminary data.</text>
</comment>
<dbReference type="EMBL" id="MU839837">
    <property type="protein sequence ID" value="KAK1753803.1"/>
    <property type="molecule type" value="Genomic_DNA"/>
</dbReference>
<organism evidence="3 4">
    <name type="scientific">Echria macrotheca</name>
    <dbReference type="NCBI Taxonomy" id="438768"/>
    <lineage>
        <taxon>Eukaryota</taxon>
        <taxon>Fungi</taxon>
        <taxon>Dikarya</taxon>
        <taxon>Ascomycota</taxon>
        <taxon>Pezizomycotina</taxon>
        <taxon>Sordariomycetes</taxon>
        <taxon>Sordariomycetidae</taxon>
        <taxon>Sordariales</taxon>
        <taxon>Schizotheciaceae</taxon>
        <taxon>Echria</taxon>
    </lineage>
</organism>
<dbReference type="Proteomes" id="UP001239445">
    <property type="component" value="Unassembled WGS sequence"/>
</dbReference>
<name>A0AAJ0B8T2_9PEZI</name>
<proteinExistence type="predicted"/>
<dbReference type="CDD" id="cd08948">
    <property type="entry name" value="5beta-POR_like_SDR_a"/>
    <property type="match status" value="1"/>
</dbReference>
<reference evidence="3" key="1">
    <citation type="submission" date="2023-06" db="EMBL/GenBank/DDBJ databases">
        <title>Genome-scale phylogeny and comparative genomics of the fungal order Sordariales.</title>
        <authorList>
            <consortium name="Lawrence Berkeley National Laboratory"/>
            <person name="Hensen N."/>
            <person name="Bonometti L."/>
            <person name="Westerberg I."/>
            <person name="Brannstrom I.O."/>
            <person name="Guillou S."/>
            <person name="Cros-Aarteil S."/>
            <person name="Calhoun S."/>
            <person name="Haridas S."/>
            <person name="Kuo A."/>
            <person name="Mondo S."/>
            <person name="Pangilinan J."/>
            <person name="Riley R."/>
            <person name="Labutti K."/>
            <person name="Andreopoulos B."/>
            <person name="Lipzen A."/>
            <person name="Chen C."/>
            <person name="Yanf M."/>
            <person name="Daum C."/>
            <person name="Ng V."/>
            <person name="Clum A."/>
            <person name="Steindorff A."/>
            <person name="Ohm R."/>
            <person name="Martin F."/>
            <person name="Silar P."/>
            <person name="Natvig D."/>
            <person name="Lalanne C."/>
            <person name="Gautier V."/>
            <person name="Ament-Velasquez S.L."/>
            <person name="Kruys A."/>
            <person name="Hutchinson M.I."/>
            <person name="Powell A.J."/>
            <person name="Barry K."/>
            <person name="Miller A.N."/>
            <person name="Grigoriev I.V."/>
            <person name="Debuchy R."/>
            <person name="Gladieux P."/>
            <person name="Thoren M.H."/>
            <person name="Johannesson H."/>
        </authorList>
    </citation>
    <scope>NUCLEOTIDE SEQUENCE</scope>
    <source>
        <strain evidence="3">PSN4</strain>
    </source>
</reference>
<evidence type="ECO:0000313" key="3">
    <source>
        <dbReference type="EMBL" id="KAK1753803.1"/>
    </source>
</evidence>
<feature type="domain" description="PRISE-like Rossmann-fold" evidence="2">
    <location>
        <begin position="426"/>
        <end position="709"/>
    </location>
</feature>
<dbReference type="PANTHER" id="PTHR32487">
    <property type="entry name" value="3-OXO-DELTA(4,5)-STEROID 5-BETA-REDUCTASE"/>
    <property type="match status" value="1"/>
</dbReference>
<gene>
    <name evidence="3" type="ORF">QBC47DRAFT_430805</name>
</gene>
<dbReference type="Gene3D" id="1.10.600.10">
    <property type="entry name" value="Farnesyl Diphosphate Synthase"/>
    <property type="match status" value="1"/>
</dbReference>
<evidence type="ECO:0000256" key="1">
    <source>
        <dbReference type="SAM" id="MobiDB-lite"/>
    </source>
</evidence>
<dbReference type="PANTHER" id="PTHR32487:SF29">
    <property type="entry name" value="NAD-DEPENDENT EPIMERASE_DEHYDRATASE DOMAIN-CONTAINING PROTEIN"/>
    <property type="match status" value="1"/>
</dbReference>
<dbReference type="SUPFAM" id="SSF51735">
    <property type="entry name" value="NAD(P)-binding Rossmann-fold domains"/>
    <property type="match status" value="1"/>
</dbReference>
<dbReference type="InterPro" id="IPR008949">
    <property type="entry name" value="Isoprenoid_synthase_dom_sf"/>
</dbReference>